<reference evidence="1" key="1">
    <citation type="journal article" date="2014" name="Front. Microbiol.">
        <title>High frequency of phylogenetically diverse reductive dehalogenase-homologous genes in deep subseafloor sedimentary metagenomes.</title>
        <authorList>
            <person name="Kawai M."/>
            <person name="Futagami T."/>
            <person name="Toyoda A."/>
            <person name="Takaki Y."/>
            <person name="Nishi S."/>
            <person name="Hori S."/>
            <person name="Arai W."/>
            <person name="Tsubouchi T."/>
            <person name="Morono Y."/>
            <person name="Uchiyama I."/>
            <person name="Ito T."/>
            <person name="Fujiyama A."/>
            <person name="Inagaki F."/>
            <person name="Takami H."/>
        </authorList>
    </citation>
    <scope>NUCLEOTIDE SEQUENCE</scope>
    <source>
        <strain evidence="1">Expedition CK06-06</strain>
    </source>
</reference>
<protein>
    <submittedName>
        <fullName evidence="1">Uncharacterized protein</fullName>
    </submittedName>
</protein>
<evidence type="ECO:0000313" key="1">
    <source>
        <dbReference type="EMBL" id="GAH00766.1"/>
    </source>
</evidence>
<dbReference type="AlphaFoldDB" id="X1BY59"/>
<proteinExistence type="predicted"/>
<organism evidence="1">
    <name type="scientific">marine sediment metagenome</name>
    <dbReference type="NCBI Taxonomy" id="412755"/>
    <lineage>
        <taxon>unclassified sequences</taxon>
        <taxon>metagenomes</taxon>
        <taxon>ecological metagenomes</taxon>
    </lineage>
</organism>
<name>X1BY59_9ZZZZ</name>
<accession>X1BY59</accession>
<gene>
    <name evidence="1" type="ORF">S01H4_37504</name>
</gene>
<sequence>MKYFVEVYFPDIMNVAIHDRLYTVMSEFVAKFDPKLPIFFQIYTNHTLEVKEK</sequence>
<comment type="caution">
    <text evidence="1">The sequence shown here is derived from an EMBL/GenBank/DDBJ whole genome shotgun (WGS) entry which is preliminary data.</text>
</comment>
<dbReference type="EMBL" id="BART01020155">
    <property type="protein sequence ID" value="GAH00766.1"/>
    <property type="molecule type" value="Genomic_DNA"/>
</dbReference>